<proteinExistence type="inferred from homology"/>
<evidence type="ECO:0000313" key="3">
    <source>
        <dbReference type="EMBL" id="CED82161.1"/>
    </source>
</evidence>
<dbReference type="GO" id="GO:0090324">
    <property type="term" value="P:negative regulation of oxidative phosphorylation"/>
    <property type="evidence" value="ECO:0007669"/>
    <property type="project" value="InterPro"/>
</dbReference>
<dbReference type="Pfam" id="PF05347">
    <property type="entry name" value="Complex1_LYR"/>
    <property type="match status" value="1"/>
</dbReference>
<dbReference type="GO" id="GO:0005739">
    <property type="term" value="C:mitochondrion"/>
    <property type="evidence" value="ECO:0007669"/>
    <property type="project" value="TreeGrafter"/>
</dbReference>
<comment type="similarity">
    <text evidence="1">Belongs to the complex I LYR family.</text>
</comment>
<dbReference type="GO" id="GO:0022904">
    <property type="term" value="P:respiratory electron transport chain"/>
    <property type="evidence" value="ECO:0007669"/>
    <property type="project" value="TreeGrafter"/>
</dbReference>
<dbReference type="AlphaFoldDB" id="A0A0F7SL39"/>
<name>A0A0F7SL39_PHARH</name>
<dbReference type="InterPro" id="IPR045296">
    <property type="entry name" value="Complex1_LYR_ETFRF1_LYRM5"/>
</dbReference>
<evidence type="ECO:0000256" key="1">
    <source>
        <dbReference type="ARBA" id="ARBA00009508"/>
    </source>
</evidence>
<accession>A0A0F7SL39</accession>
<dbReference type="PANTHER" id="PTHR21024">
    <property type="entry name" value="GROWTH HORMONE-INDUCIBLE SOLUBLE PROTEIN-RELATED"/>
    <property type="match status" value="1"/>
</dbReference>
<dbReference type="CDD" id="cd20265">
    <property type="entry name" value="Complex1_LYR_ETFRF1_LYRM5"/>
    <property type="match status" value="1"/>
</dbReference>
<evidence type="ECO:0000259" key="2">
    <source>
        <dbReference type="Pfam" id="PF05347"/>
    </source>
</evidence>
<reference evidence="3" key="1">
    <citation type="submission" date="2014-08" db="EMBL/GenBank/DDBJ databases">
        <authorList>
            <person name="Sharma Rahul"/>
            <person name="Thines Marco"/>
        </authorList>
    </citation>
    <scope>NUCLEOTIDE SEQUENCE</scope>
</reference>
<dbReference type="PANTHER" id="PTHR21024:SF0">
    <property type="entry name" value="ELECTRON TRANSFER FLAVOPROTEIN REGULATORY FACTOR 1"/>
    <property type="match status" value="1"/>
</dbReference>
<organism evidence="3">
    <name type="scientific">Phaffia rhodozyma</name>
    <name type="common">Yeast</name>
    <name type="synonym">Xanthophyllomyces dendrorhous</name>
    <dbReference type="NCBI Taxonomy" id="264483"/>
    <lineage>
        <taxon>Eukaryota</taxon>
        <taxon>Fungi</taxon>
        <taxon>Dikarya</taxon>
        <taxon>Basidiomycota</taxon>
        <taxon>Agaricomycotina</taxon>
        <taxon>Tremellomycetes</taxon>
        <taxon>Cystofilobasidiales</taxon>
        <taxon>Mrakiaceae</taxon>
        <taxon>Phaffia</taxon>
    </lineage>
</organism>
<sequence>MSSVQTRHRVIGLYKELIRLGRDYPNPGYNFVPKVQAAFRASAGLTDQKAIDEKLALAEHVKNETLALISLSKYRYLRRTYCVPIKDTIPDVSLENTNK</sequence>
<protein>
    <submittedName>
        <fullName evidence="3">Complex 1 LYR protein</fullName>
    </submittedName>
</protein>
<dbReference type="EMBL" id="LN483124">
    <property type="protein sequence ID" value="CED82161.1"/>
    <property type="molecule type" value="Genomic_DNA"/>
</dbReference>
<dbReference type="InterPro" id="IPR052000">
    <property type="entry name" value="ETFRF1"/>
</dbReference>
<dbReference type="InterPro" id="IPR008011">
    <property type="entry name" value="Complex1_LYR_dom"/>
</dbReference>
<feature type="domain" description="Complex 1 LYR protein" evidence="2">
    <location>
        <begin position="9"/>
        <end position="59"/>
    </location>
</feature>